<dbReference type="InterPro" id="IPR046835">
    <property type="entry name" value="RHS_N"/>
</dbReference>
<reference evidence="5 6" key="1">
    <citation type="journal article" date="2012" name="Proc. Natl. Acad. Sci. U.S.A.">
        <title>Antigenic diversity is generated by distinct evolutionary mechanisms in African trypanosome species.</title>
        <authorList>
            <person name="Jackson A.P."/>
            <person name="Berry A."/>
            <person name="Aslett M."/>
            <person name="Allison H.C."/>
            <person name="Burton P."/>
            <person name="Vavrova-Anderson J."/>
            <person name="Brown R."/>
            <person name="Browne H."/>
            <person name="Corton N."/>
            <person name="Hauser H."/>
            <person name="Gamble J."/>
            <person name="Gilderthorp R."/>
            <person name="Marcello L."/>
            <person name="McQuillan J."/>
            <person name="Otto T.D."/>
            <person name="Quail M.A."/>
            <person name="Sanders M.J."/>
            <person name="van Tonder A."/>
            <person name="Ginger M.L."/>
            <person name="Field M.C."/>
            <person name="Barry J.D."/>
            <person name="Hertz-Fowler C."/>
            <person name="Berriman M."/>
        </authorList>
    </citation>
    <scope>NUCLEOTIDE SEQUENCE</scope>
    <source>
        <strain evidence="5 6">Y486</strain>
    </source>
</reference>
<dbReference type="PANTHER" id="PTHR33129:SF3">
    <property type="entry name" value="HOT SPOT (RHS) PROTEIN, PUTATIVE-RELATED"/>
    <property type="match status" value="1"/>
</dbReference>
<accession>F9WM27</accession>
<evidence type="ECO:0000313" key="5">
    <source>
        <dbReference type="EMBL" id="CCD18577.1"/>
    </source>
</evidence>
<dbReference type="Pfam" id="PF24466">
    <property type="entry name" value="DUF7578"/>
    <property type="match status" value="1"/>
</dbReference>
<evidence type="ECO:0008006" key="7">
    <source>
        <dbReference type="Google" id="ProtNLM"/>
    </source>
</evidence>
<dbReference type="AlphaFoldDB" id="F9WM27"/>
<feature type="non-terminal residue" evidence="5">
    <location>
        <position position="803"/>
    </location>
</feature>
<feature type="domain" description="Retrotransposon hot spot protein,C-terminal" evidence="2">
    <location>
        <begin position="326"/>
        <end position="648"/>
    </location>
</feature>
<feature type="domain" description="DUF7578" evidence="4">
    <location>
        <begin position="70"/>
        <end position="111"/>
    </location>
</feature>
<name>F9WM27_TRYVY</name>
<dbReference type="EMBL" id="CAEX01001448">
    <property type="protein sequence ID" value="CCD18577.1"/>
    <property type="molecule type" value="Genomic_DNA"/>
</dbReference>
<evidence type="ECO:0000256" key="1">
    <source>
        <dbReference type="SAM" id="MobiDB-lite"/>
    </source>
</evidence>
<evidence type="ECO:0000313" key="6">
    <source>
        <dbReference type="Proteomes" id="UP000009027"/>
    </source>
</evidence>
<dbReference type="InterPro" id="IPR056000">
    <property type="entry name" value="DUF7578"/>
</dbReference>
<dbReference type="InterPro" id="IPR052980">
    <property type="entry name" value="Crinkler_effector"/>
</dbReference>
<feature type="region of interest" description="Disordered" evidence="1">
    <location>
        <begin position="1"/>
        <end position="29"/>
    </location>
</feature>
<evidence type="ECO:0000259" key="2">
    <source>
        <dbReference type="Pfam" id="PF07999"/>
    </source>
</evidence>
<dbReference type="Proteomes" id="UP000009027">
    <property type="component" value="Unassembled WGS sequence"/>
</dbReference>
<keyword evidence="6" id="KW-1185">Reference proteome</keyword>
<evidence type="ECO:0000259" key="4">
    <source>
        <dbReference type="Pfam" id="PF24466"/>
    </source>
</evidence>
<organism evidence="5 6">
    <name type="scientific">Trypanosoma vivax (strain Y486)</name>
    <dbReference type="NCBI Taxonomy" id="1055687"/>
    <lineage>
        <taxon>Eukaryota</taxon>
        <taxon>Discoba</taxon>
        <taxon>Euglenozoa</taxon>
        <taxon>Kinetoplastea</taxon>
        <taxon>Metakinetoplastina</taxon>
        <taxon>Trypanosomatida</taxon>
        <taxon>Trypanosomatidae</taxon>
        <taxon>Trypanosoma</taxon>
        <taxon>Duttonella</taxon>
    </lineage>
</organism>
<dbReference type="VEuPathDB" id="TriTrypDB:TvY486_0012750"/>
<dbReference type="InterPro" id="IPR046836">
    <property type="entry name" value="RHS_C"/>
</dbReference>
<dbReference type="PANTHER" id="PTHR33129">
    <property type="entry name" value="PROTEIN KINASE DOMAIN-CONTAINING PROTEIN-RELATED"/>
    <property type="match status" value="1"/>
</dbReference>
<dbReference type="InterPro" id="IPR006518">
    <property type="entry name" value="Trypano_RHS"/>
</dbReference>
<sequence>MAGRGRRVRQNEGGSAREPPLSRARVESVPGPRWTLNSDVADVLLRGARPPDNVMLLSECLERVGCDERVANGNVRMDVVIQEPEFYIPDEHTRRRILSLPECQTYALVYRAVPLLEEKGITSVRRWGGADENADAKRAVRDELADDGLWNKTCGLLDDAFSLAKDAEARGKVGKTESEAAVVITGAFESVFEARWSYVESGHVDMPLGLKIFDGTVDGVVVPPVWSFDEVNEISGVDELEVLDLESDGERDMAAEHERDKVAAGQHCVEIFVLTSAMGWPYTRFIPTNARCVFVRREMVRVWRVVEEQIQMWPNCTHQCPNKPYILLGTPGIGKSLGCGSYLLYELLHYDAAKVPAVAYFVDGSAYIFHKTGAMAGRVVFYRKAGDALSAMDKITAGNMKIEGTKINEGQRTGGEMDGYIIFDVSGTFVPHLQFLLCRWGCIVLSSPDTKKFANWKKQKGALPIYINCYSRREIMAFHAFQERCVLRTDEYVGAREQIESRWTEIRTRIREVGPLPRYIFDWKLFDDRREEVKKALKGITKIDMERYVEIFFGGEEWIEDGTTHKIIRLVWSSIDGHESCRNYPASVVIARELINRVARHFAGASCLLKMLRMPGVDGAAVLEKIGVCAFMYRSVVDELVGKMKHLPRTGGAARRSVLARVNAADRYAQDHRIVGFGSGTRQQGAKLDRNSLRPRVLYIPDIPNFPVVDGFYFVEAPPEDAAVAGGGGAGGVRWRNWTFVGVQVTKAGKHGTDCGAVASFMKRMEQCIVDWEQLKGQISWEIIYVQGRDSIAITRRQVCKMI</sequence>
<proteinExistence type="predicted"/>
<gene>
    <name evidence="5" type="ORF">TvY486_0012750</name>
</gene>
<dbReference type="NCBIfam" id="TIGR01631">
    <property type="entry name" value="Trypano_RHS"/>
    <property type="match status" value="1"/>
</dbReference>
<feature type="domain" description="Retrotransposon hot spot protein N-terminal" evidence="3">
    <location>
        <begin position="188"/>
        <end position="314"/>
    </location>
</feature>
<protein>
    <recommendedName>
        <fullName evidence="7">Retrotransposon hot spot (RHS) protein</fullName>
    </recommendedName>
</protein>
<dbReference type="Pfam" id="PF20445">
    <property type="entry name" value="RHS_N"/>
    <property type="match status" value="1"/>
</dbReference>
<evidence type="ECO:0000259" key="3">
    <source>
        <dbReference type="Pfam" id="PF20445"/>
    </source>
</evidence>
<dbReference type="Pfam" id="PF07999">
    <property type="entry name" value="RHSP"/>
    <property type="match status" value="1"/>
</dbReference>